<reference evidence="2 3" key="1">
    <citation type="submission" date="2018-11" db="EMBL/GenBank/DDBJ databases">
        <title>The genome draft of YIM 96095.</title>
        <authorList>
            <person name="Tang S.-K."/>
            <person name="Chunyu W.-X."/>
            <person name="Feng Y.-Z."/>
        </authorList>
    </citation>
    <scope>NUCLEOTIDE SEQUENCE [LARGE SCALE GENOMIC DNA]</scope>
    <source>
        <strain evidence="2 3">YIM 96095</strain>
    </source>
</reference>
<keyword evidence="3" id="KW-1185">Reference proteome</keyword>
<proteinExistence type="predicted"/>
<name>A0A3N0ED97_9ACTN</name>
<organism evidence="2 3">
    <name type="scientific">Halostreptopolyspora alba</name>
    <dbReference type="NCBI Taxonomy" id="2487137"/>
    <lineage>
        <taxon>Bacteria</taxon>
        <taxon>Bacillati</taxon>
        <taxon>Actinomycetota</taxon>
        <taxon>Actinomycetes</taxon>
        <taxon>Streptosporangiales</taxon>
        <taxon>Nocardiopsidaceae</taxon>
        <taxon>Halostreptopolyspora</taxon>
    </lineage>
</organism>
<evidence type="ECO:0000313" key="3">
    <source>
        <dbReference type="Proteomes" id="UP000269198"/>
    </source>
</evidence>
<sequence length="120" mass="13122">MSERDATQLSPQFGLSMLPRTNREDVHAHGERVMQELLKLERCNSDFSDSAVSTDAEQSTITVDLLIFGLVEPTAVLERALAIIRTAAHAAGGATPVWPSVVSDQPDQVRMEKTYDLTPA</sequence>
<dbReference type="RefSeq" id="WP_123200606.1">
    <property type="nucleotide sequence ID" value="NZ_RJMB01000005.1"/>
</dbReference>
<feature type="region of interest" description="Disordered" evidence="1">
    <location>
        <begin position="1"/>
        <end position="24"/>
    </location>
</feature>
<dbReference type="Proteomes" id="UP000269198">
    <property type="component" value="Unassembled WGS sequence"/>
</dbReference>
<dbReference type="OrthoDB" id="3436764at2"/>
<dbReference type="EMBL" id="RJMB01000005">
    <property type="protein sequence ID" value="RNL85827.1"/>
    <property type="molecule type" value="Genomic_DNA"/>
</dbReference>
<dbReference type="AlphaFoldDB" id="A0A3N0ED97"/>
<evidence type="ECO:0000256" key="1">
    <source>
        <dbReference type="SAM" id="MobiDB-lite"/>
    </source>
</evidence>
<accession>A0A3N0ED97</accession>
<evidence type="ECO:0000313" key="2">
    <source>
        <dbReference type="EMBL" id="RNL85827.1"/>
    </source>
</evidence>
<gene>
    <name evidence="2" type="ORF">EFW17_07685</name>
</gene>
<protein>
    <submittedName>
        <fullName evidence="2">Uncharacterized protein</fullName>
    </submittedName>
</protein>
<comment type="caution">
    <text evidence="2">The sequence shown here is derived from an EMBL/GenBank/DDBJ whole genome shotgun (WGS) entry which is preliminary data.</text>
</comment>